<dbReference type="CDD" id="cd09569">
    <property type="entry name" value="SAM_liprin-beta1_2_repeat3"/>
    <property type="match status" value="1"/>
</dbReference>
<reference evidence="8" key="1">
    <citation type="submission" date="2014-09" db="EMBL/GenBank/DDBJ databases">
        <authorList>
            <person name="Magalhaes I.L.F."/>
            <person name="Oliveira U."/>
            <person name="Santos F.R."/>
            <person name="Vidigal T.H.D.A."/>
            <person name="Brescovit A.D."/>
            <person name="Santos A.J."/>
        </authorList>
    </citation>
    <scope>NUCLEOTIDE SEQUENCE</scope>
</reference>
<feature type="region of interest" description="Disordered" evidence="5">
    <location>
        <begin position="277"/>
        <end position="356"/>
    </location>
</feature>
<dbReference type="InterPro" id="IPR001660">
    <property type="entry name" value="SAM"/>
</dbReference>
<dbReference type="InterPro" id="IPR037617">
    <property type="entry name" value="LIPB1/2_SAM_1"/>
</dbReference>
<evidence type="ECO:0000256" key="6">
    <source>
        <dbReference type="SAM" id="SignalP"/>
    </source>
</evidence>
<feature type="region of interest" description="Disordered" evidence="5">
    <location>
        <begin position="763"/>
        <end position="819"/>
    </location>
</feature>
<dbReference type="Gene3D" id="1.10.150.50">
    <property type="entry name" value="Transcription Factor, Ets-1"/>
    <property type="match status" value="3"/>
</dbReference>
<dbReference type="AlphaFoldDB" id="A0A0K8SJX2"/>
<keyword evidence="6" id="KW-0732">Signal</keyword>
<dbReference type="EMBL" id="GBRD01012739">
    <property type="protein sequence ID" value="JAG53085.1"/>
    <property type="molecule type" value="Transcribed_RNA"/>
</dbReference>
<keyword evidence="3 4" id="KW-0175">Coiled coil</keyword>
<evidence type="ECO:0000256" key="4">
    <source>
        <dbReference type="SAM" id="Coils"/>
    </source>
</evidence>
<dbReference type="InterPro" id="IPR029515">
    <property type="entry name" value="Liprin"/>
</dbReference>
<feature type="compositionally biased region" description="Polar residues" evidence="5">
    <location>
        <begin position="798"/>
        <end position="807"/>
    </location>
</feature>
<sequence length="819" mass="91684">MDSTQPLIVLMLWCLAVLTANALELKASDSKALTYIWDVNLDEFNGTNNLLSPRFTTWNGTVEEPWQLWFNLHGASYLNKECLDLYLVHRKSHHVKIVFTLLLFNQKDEKDSASHHWQGVTFKDSSTGHGTGPCFKGDIANSPPKGIYTPGRGYVVEGKMKLGVRIPTDPIPIKPTIELLQEQLRHLESDKKSLTLQVSNLTSQVEAKSNKINDLEETVSEQKKQISASEDLLQREMLTRSGLETQKLELLAVVSELKRHETVLEKDNIELRDRLAEEKRKNKPPLAPRNHLYPQSSTPNSMNDIQNMARGLSPSPSPVSLGHGPRKLEFTDSSPSPQRIGGGQYRSLPREHQQDPAGLRRAVVFGRPVDQPRCSSVPNLDTETTVMNELNETDTENYSKEPSPSMQTSAPKGIRKIFGKMKRSGSGNLDDIPSDEPFTRGGVRSTAGPRLCGNSQAISHSLDSASFKRLQIAFSCSSIRNDKPFSEWSSENICEWLKEMGLDSSVPEARRWVKSGQMLLTATPHEIDKELNVKSGLLRKKLHLALEAERGPNAADPMLDCAGRLEPGWVLRWLDDIGLPQYKGSFMSARLDGRVLHRLSLDDLQGLHINLALHVASIKAGIHVLRKEKFDPHCLIRRSDPENETEDRVELWTNHRVMEWLRVVDLAEYAPNLRGSGVHGGLMVHEDRFTETLLASVLSIPSEKTLLRRHLATHFKELLGADIIQKKREAETTLGYIPLTLSLKAKVPKKSQFTLKRKKSKYEDEEELVCPLNDSKSTPGDASPDLGKSPNHVVASPDKTSLSSQGSLGKKRTERISEV</sequence>
<organism evidence="8">
    <name type="scientific">Lygus hesperus</name>
    <name type="common">Western plant bug</name>
    <dbReference type="NCBI Taxonomy" id="30085"/>
    <lineage>
        <taxon>Eukaryota</taxon>
        <taxon>Metazoa</taxon>
        <taxon>Ecdysozoa</taxon>
        <taxon>Arthropoda</taxon>
        <taxon>Hexapoda</taxon>
        <taxon>Insecta</taxon>
        <taxon>Pterygota</taxon>
        <taxon>Neoptera</taxon>
        <taxon>Paraneoptera</taxon>
        <taxon>Hemiptera</taxon>
        <taxon>Heteroptera</taxon>
        <taxon>Panheteroptera</taxon>
        <taxon>Cimicomorpha</taxon>
        <taxon>Miridae</taxon>
        <taxon>Mirini</taxon>
        <taxon>Lygus</taxon>
    </lineage>
</organism>
<dbReference type="CDD" id="cd09563">
    <property type="entry name" value="SAM_liprin-beta1_2_repeat1"/>
    <property type="match status" value="1"/>
</dbReference>
<feature type="chain" id="PRO_5005519390" description="SAM domain-containing protein" evidence="6">
    <location>
        <begin position="23"/>
        <end position="819"/>
    </location>
</feature>
<dbReference type="InterPro" id="IPR037619">
    <property type="entry name" value="LIPB1/2_SAM_3rd"/>
</dbReference>
<feature type="coiled-coil region" evidence="4">
    <location>
        <begin position="177"/>
        <end position="232"/>
    </location>
</feature>
<evidence type="ECO:0000313" key="8">
    <source>
        <dbReference type="EMBL" id="JAG53085.1"/>
    </source>
</evidence>
<dbReference type="SUPFAM" id="SSF47769">
    <property type="entry name" value="SAM/Pointed domain"/>
    <property type="match status" value="3"/>
</dbReference>
<accession>A0A0K8SJX2</accession>
<dbReference type="PROSITE" id="PS50105">
    <property type="entry name" value="SAM_DOMAIN"/>
    <property type="match status" value="2"/>
</dbReference>
<dbReference type="InterPro" id="IPR008974">
    <property type="entry name" value="TRAF-like"/>
</dbReference>
<feature type="compositionally biased region" description="Polar residues" evidence="5">
    <location>
        <begin position="293"/>
        <end position="306"/>
    </location>
</feature>
<feature type="compositionally biased region" description="Low complexity" evidence="5">
    <location>
        <begin position="311"/>
        <end position="323"/>
    </location>
</feature>
<evidence type="ECO:0000256" key="2">
    <source>
        <dbReference type="ARBA" id="ARBA00022737"/>
    </source>
</evidence>
<dbReference type="SMART" id="SM00454">
    <property type="entry name" value="SAM"/>
    <property type="match status" value="3"/>
</dbReference>
<dbReference type="GO" id="GO:0048786">
    <property type="term" value="C:presynaptic active zone"/>
    <property type="evidence" value="ECO:0007669"/>
    <property type="project" value="TreeGrafter"/>
</dbReference>
<comment type="similarity">
    <text evidence="1">Belongs to the liprin family. Liprin-beta subfamily.</text>
</comment>
<dbReference type="Gene3D" id="2.60.210.10">
    <property type="entry name" value="Apoptosis, Tumor Necrosis Factor Receptor Associated Protein 2, Chain A"/>
    <property type="match status" value="1"/>
</dbReference>
<dbReference type="Pfam" id="PF07647">
    <property type="entry name" value="SAM_2"/>
    <property type="match status" value="1"/>
</dbReference>
<evidence type="ECO:0000256" key="1">
    <source>
        <dbReference type="ARBA" id="ARBA00007547"/>
    </source>
</evidence>
<dbReference type="GO" id="GO:0007528">
    <property type="term" value="P:neuromuscular junction development"/>
    <property type="evidence" value="ECO:0007669"/>
    <property type="project" value="TreeGrafter"/>
</dbReference>
<evidence type="ECO:0000256" key="3">
    <source>
        <dbReference type="ARBA" id="ARBA00023054"/>
    </source>
</evidence>
<feature type="domain" description="SAM" evidence="7">
    <location>
        <begin position="488"/>
        <end position="552"/>
    </location>
</feature>
<dbReference type="SUPFAM" id="SSF49599">
    <property type="entry name" value="TRAF domain-like"/>
    <property type="match status" value="1"/>
</dbReference>
<proteinExistence type="inferred from homology"/>
<dbReference type="PANTHER" id="PTHR12587:SF14">
    <property type="entry name" value="AT31531P"/>
    <property type="match status" value="1"/>
</dbReference>
<dbReference type="Pfam" id="PF00536">
    <property type="entry name" value="SAM_1"/>
    <property type="match status" value="2"/>
</dbReference>
<keyword evidence="2" id="KW-0677">Repeat</keyword>
<protein>
    <recommendedName>
        <fullName evidence="7">SAM domain-containing protein</fullName>
    </recommendedName>
</protein>
<evidence type="ECO:0000259" key="7">
    <source>
        <dbReference type="PROSITE" id="PS50105"/>
    </source>
</evidence>
<feature type="domain" description="SAM" evidence="7">
    <location>
        <begin position="570"/>
        <end position="628"/>
    </location>
</feature>
<dbReference type="InterPro" id="IPR058914">
    <property type="entry name" value="LIPB1/2_CC"/>
</dbReference>
<dbReference type="Pfam" id="PF26022">
    <property type="entry name" value="CC_Liprin_beta"/>
    <property type="match status" value="1"/>
</dbReference>
<feature type="signal peptide" evidence="6">
    <location>
        <begin position="1"/>
        <end position="22"/>
    </location>
</feature>
<evidence type="ECO:0000256" key="5">
    <source>
        <dbReference type="SAM" id="MobiDB-lite"/>
    </source>
</evidence>
<dbReference type="PANTHER" id="PTHR12587">
    <property type="entry name" value="LAR INTERACTING PROTEIN LIP -RELATED PROTEIN"/>
    <property type="match status" value="1"/>
</dbReference>
<dbReference type="InterPro" id="IPR013761">
    <property type="entry name" value="SAM/pointed_sf"/>
</dbReference>
<name>A0A0K8SJX2_LYGHE</name>